<dbReference type="NCBIfam" id="TIGR02127">
    <property type="entry name" value="pyrF_sub2"/>
    <property type="match status" value="1"/>
</dbReference>
<feature type="active site" description="Proton donor" evidence="7">
    <location>
        <position position="100"/>
    </location>
</feature>
<keyword evidence="5 7" id="KW-0456">Lyase</keyword>
<keyword evidence="4 7" id="KW-0665">Pyrimidine biosynthesis</keyword>
<keyword evidence="3 7" id="KW-0210">Decarboxylase</keyword>
<comment type="pathway">
    <text evidence="1 7">Pyrimidine metabolism; UMP biosynthesis via de novo pathway; UMP from orotate: step 2/2.</text>
</comment>
<keyword evidence="10" id="KW-1185">Reference proteome</keyword>
<dbReference type="PANTHER" id="PTHR43375">
    <property type="entry name" value="OROTIDINE 5'-PHOSPHATE DECARBOXYLASE"/>
    <property type="match status" value="1"/>
</dbReference>
<evidence type="ECO:0000256" key="6">
    <source>
        <dbReference type="ARBA" id="ARBA00049157"/>
    </source>
</evidence>
<protein>
    <recommendedName>
        <fullName evidence="7">Orotidine 5'-phosphate decarboxylase</fullName>
        <ecNumber evidence="7">4.1.1.23</ecNumber>
    </recommendedName>
    <alternativeName>
        <fullName evidence="7">OMP decarboxylase</fullName>
        <shortName evidence="7">OMPDCase</shortName>
        <shortName evidence="7">OMPdecase</shortName>
    </alternativeName>
</protein>
<evidence type="ECO:0000313" key="10">
    <source>
        <dbReference type="Proteomes" id="UP001501612"/>
    </source>
</evidence>
<evidence type="ECO:0000259" key="8">
    <source>
        <dbReference type="SMART" id="SM00934"/>
    </source>
</evidence>
<feature type="domain" description="Orotidine 5'-phosphate decarboxylase" evidence="8">
    <location>
        <begin position="21"/>
        <end position="278"/>
    </location>
</feature>
<dbReference type="Proteomes" id="UP001501612">
    <property type="component" value="Unassembled WGS sequence"/>
</dbReference>
<comment type="caution">
    <text evidence="9">The sequence shown here is derived from an EMBL/GenBank/DDBJ whole genome shotgun (WGS) entry which is preliminary data.</text>
</comment>
<dbReference type="EMBL" id="BAAAMY010000015">
    <property type="protein sequence ID" value="GAA1932174.1"/>
    <property type="molecule type" value="Genomic_DNA"/>
</dbReference>
<dbReference type="EC" id="4.1.1.23" evidence="7"/>
<proteinExistence type="inferred from homology"/>
<gene>
    <name evidence="7 9" type="primary">pyrF</name>
    <name evidence="9" type="ORF">GCM10009737_37690</name>
</gene>
<dbReference type="Pfam" id="PF00215">
    <property type="entry name" value="OMPdecase"/>
    <property type="match status" value="1"/>
</dbReference>
<evidence type="ECO:0000256" key="4">
    <source>
        <dbReference type="ARBA" id="ARBA00022975"/>
    </source>
</evidence>
<accession>A0ABN2PU48</accession>
<name>A0ABN2PU48_9ACTN</name>
<evidence type="ECO:0000256" key="5">
    <source>
        <dbReference type="ARBA" id="ARBA00023239"/>
    </source>
</evidence>
<dbReference type="InterPro" id="IPR001754">
    <property type="entry name" value="OMPdeCOase_dom"/>
</dbReference>
<dbReference type="HAMAP" id="MF_01215">
    <property type="entry name" value="OMPdecase_type2"/>
    <property type="match status" value="1"/>
</dbReference>
<dbReference type="SUPFAM" id="SSF51366">
    <property type="entry name" value="Ribulose-phoshate binding barrel"/>
    <property type="match status" value="1"/>
</dbReference>
<dbReference type="InterPro" id="IPR011060">
    <property type="entry name" value="RibuloseP-bd_barrel"/>
</dbReference>
<evidence type="ECO:0000256" key="1">
    <source>
        <dbReference type="ARBA" id="ARBA00004861"/>
    </source>
</evidence>
<dbReference type="InterPro" id="IPR013785">
    <property type="entry name" value="Aldolase_TIM"/>
</dbReference>
<dbReference type="PANTHER" id="PTHR43375:SF1">
    <property type="entry name" value="OROTIDINE 5'-PHOSPHATE DECARBOXYLASE"/>
    <property type="match status" value="1"/>
</dbReference>
<comment type="catalytic activity">
    <reaction evidence="6 7">
        <text>orotidine 5'-phosphate + H(+) = UMP + CO2</text>
        <dbReference type="Rhea" id="RHEA:11596"/>
        <dbReference type="ChEBI" id="CHEBI:15378"/>
        <dbReference type="ChEBI" id="CHEBI:16526"/>
        <dbReference type="ChEBI" id="CHEBI:57538"/>
        <dbReference type="ChEBI" id="CHEBI:57865"/>
        <dbReference type="EC" id="4.1.1.23"/>
    </reaction>
</comment>
<evidence type="ECO:0000256" key="3">
    <source>
        <dbReference type="ARBA" id="ARBA00022793"/>
    </source>
</evidence>
<dbReference type="CDD" id="cd04725">
    <property type="entry name" value="OMP_decarboxylase_like"/>
    <property type="match status" value="1"/>
</dbReference>
<evidence type="ECO:0000313" key="9">
    <source>
        <dbReference type="EMBL" id="GAA1932174.1"/>
    </source>
</evidence>
<sequence length="292" mass="28842">MSGPTQPFGARLHAAMAARGRVCVGIDPHPGLLAAWGLDDDVAGLERFSRDAVAVLGPLVPALKPQSAFFERHGSRGVAVLARVLADVRETGALAVLDVKRGDIGSTSRAYADAYLDPASDLAGDAVTLSPFLGLGSLAPFVEAARTHAGGLFVLALTSNPEGAEVQHARAADGRSVAAGVLDGLRALNAEDAATARASGRSPDPLGSFGAVVGATASLPAGADVAIGGPLLAPGMGAQGADATDVRRLVGDASPAVLASTSRQVLAAGPDPDALTAACRSALTAAAPLGAG</sequence>
<evidence type="ECO:0000256" key="7">
    <source>
        <dbReference type="HAMAP-Rule" id="MF_01215"/>
    </source>
</evidence>
<organism evidence="9 10">
    <name type="scientific">Nocardioides lentus</name>
    <dbReference type="NCBI Taxonomy" id="338077"/>
    <lineage>
        <taxon>Bacteria</taxon>
        <taxon>Bacillati</taxon>
        <taxon>Actinomycetota</taxon>
        <taxon>Actinomycetes</taxon>
        <taxon>Propionibacteriales</taxon>
        <taxon>Nocardioidaceae</taxon>
        <taxon>Nocardioides</taxon>
    </lineage>
</organism>
<evidence type="ECO:0000256" key="2">
    <source>
        <dbReference type="ARBA" id="ARBA00008847"/>
    </source>
</evidence>
<reference evidence="9 10" key="1">
    <citation type="journal article" date="2019" name="Int. J. Syst. Evol. Microbiol.">
        <title>The Global Catalogue of Microorganisms (GCM) 10K type strain sequencing project: providing services to taxonomists for standard genome sequencing and annotation.</title>
        <authorList>
            <consortium name="The Broad Institute Genomics Platform"/>
            <consortium name="The Broad Institute Genome Sequencing Center for Infectious Disease"/>
            <person name="Wu L."/>
            <person name="Ma J."/>
        </authorList>
    </citation>
    <scope>NUCLEOTIDE SEQUENCE [LARGE SCALE GENOMIC DNA]</scope>
    <source>
        <strain evidence="9 10">JCM 14046</strain>
    </source>
</reference>
<dbReference type="InterPro" id="IPR011995">
    <property type="entry name" value="OMPdecase_type-2"/>
</dbReference>
<dbReference type="Gene3D" id="3.20.20.70">
    <property type="entry name" value="Aldolase class I"/>
    <property type="match status" value="1"/>
</dbReference>
<dbReference type="SMART" id="SM00934">
    <property type="entry name" value="OMPdecase"/>
    <property type="match status" value="1"/>
</dbReference>
<dbReference type="RefSeq" id="WP_344009578.1">
    <property type="nucleotide sequence ID" value="NZ_BAAAMY010000015.1"/>
</dbReference>
<comment type="similarity">
    <text evidence="2 7">Belongs to the OMP decarboxylase family. Type 2 subfamily.</text>
</comment>